<name>A0A6G1W165_9PSED</name>
<keyword evidence="4" id="KW-1185">Reference proteome</keyword>
<protein>
    <recommendedName>
        <fullName evidence="5">RiboL-PSP-HEPN domain-containing protein</fullName>
    </recommendedName>
</protein>
<evidence type="ECO:0000313" key="2">
    <source>
        <dbReference type="EMBL" id="MQU15602.1"/>
    </source>
</evidence>
<evidence type="ECO:0008006" key="5">
    <source>
        <dbReference type="Google" id="ProtNLM"/>
    </source>
</evidence>
<dbReference type="Proteomes" id="UP000443000">
    <property type="component" value="Unassembled WGS sequence"/>
</dbReference>
<comment type="caution">
    <text evidence="2">The sequence shown here is derived from an EMBL/GenBank/DDBJ whole genome shotgun (WGS) entry which is preliminary data.</text>
</comment>
<dbReference type="EMBL" id="WIWP01000003">
    <property type="protein sequence ID" value="MQT24769.1"/>
    <property type="molecule type" value="Genomic_DNA"/>
</dbReference>
<dbReference type="OrthoDB" id="119238at2"/>
<accession>A0A6G1W165</accession>
<evidence type="ECO:0000313" key="1">
    <source>
        <dbReference type="EMBL" id="MQT24769.1"/>
    </source>
</evidence>
<dbReference type="AlphaFoldDB" id="A0A6G1W165"/>
<dbReference type="EMBL" id="WIVT01000003">
    <property type="protein sequence ID" value="MQU15602.1"/>
    <property type="molecule type" value="Genomic_DNA"/>
</dbReference>
<evidence type="ECO:0000313" key="4">
    <source>
        <dbReference type="Proteomes" id="UP000713985"/>
    </source>
</evidence>
<evidence type="ECO:0000313" key="3">
    <source>
        <dbReference type="Proteomes" id="UP000443000"/>
    </source>
</evidence>
<dbReference type="Proteomes" id="UP000713985">
    <property type="component" value="Unassembled WGS sequence"/>
</dbReference>
<dbReference type="RefSeq" id="WP_153404107.1">
    <property type="nucleotide sequence ID" value="NZ_WIVT01000003.1"/>
</dbReference>
<gene>
    <name evidence="2" type="ORF">GHN41_03950</name>
    <name evidence="1" type="ORF">GHN94_02830</name>
</gene>
<reference evidence="3 4" key="1">
    <citation type="submission" date="2019-10" db="EMBL/GenBank/DDBJ databases">
        <title>Evaluation of single-gene subtyping targets for Pseudomonas.</title>
        <authorList>
            <person name="Reichler S.J."/>
            <person name="Orsi R.H."/>
            <person name="Wiedmann M."/>
            <person name="Martin N.H."/>
            <person name="Murphy S.I."/>
        </authorList>
    </citation>
    <scope>NUCLEOTIDE SEQUENCE [LARGE SCALE GENOMIC DNA]</scope>
    <source>
        <strain evidence="1 4">FSL R10-0802</strain>
        <strain evidence="2 3">FSL R10-1594</strain>
    </source>
</reference>
<proteinExistence type="predicted"/>
<sequence length="238" mass="27353">MKAMSLMEYEEMRQWMHQAFDIPNNQVLNKDSDGWHPMVEMYHDMKNAEDYEASVEWYKEHPYEEIYDNLQSNLAELKELVSKDKTPFFNVMLHRMAYAHAVTLFEAMVGDLLKSLALTDSVLLANLVNGLSSDKTKKFDLKEIATHGVNGLIVKVLSEELYHNPLTVLKYVDMVSGKKMPKTHIPKMIAITSIRHDVAHRNGKTVDDVYHDLNSAFVIDAIETIELFSKDVFLTLTS</sequence>
<organism evidence="2 3">
    <name type="scientific">Pseudomonas helleri</name>
    <dbReference type="NCBI Taxonomy" id="1608996"/>
    <lineage>
        <taxon>Bacteria</taxon>
        <taxon>Pseudomonadati</taxon>
        <taxon>Pseudomonadota</taxon>
        <taxon>Gammaproteobacteria</taxon>
        <taxon>Pseudomonadales</taxon>
        <taxon>Pseudomonadaceae</taxon>
        <taxon>Pseudomonas</taxon>
    </lineage>
</organism>